<dbReference type="AlphaFoldDB" id="A0A0L7KN73"/>
<dbReference type="STRING" id="104452.A0A0L7KN73"/>
<dbReference type="InterPro" id="IPR013525">
    <property type="entry name" value="ABC2_TM"/>
</dbReference>
<evidence type="ECO:0000256" key="5">
    <source>
        <dbReference type="SAM" id="Phobius"/>
    </source>
</evidence>
<dbReference type="EMBL" id="JTDY01008152">
    <property type="protein sequence ID" value="KOB64712.1"/>
    <property type="molecule type" value="Genomic_DNA"/>
</dbReference>
<comment type="caution">
    <text evidence="7">The sequence shown here is derived from an EMBL/GenBank/DDBJ whole genome shotgun (WGS) entry which is preliminary data.</text>
</comment>
<evidence type="ECO:0000313" key="9">
    <source>
        <dbReference type="Proteomes" id="UP000037510"/>
    </source>
</evidence>
<keyword evidence="9" id="KW-1185">Reference proteome</keyword>
<feature type="transmembrane region" description="Helical" evidence="5">
    <location>
        <begin position="75"/>
        <end position="95"/>
    </location>
</feature>
<reference evidence="7 9" key="1">
    <citation type="journal article" date="2015" name="Genome Biol. Evol.">
        <title>The genome of winter moth (Operophtera brumata) provides a genomic perspective on sexual dimorphism and phenology.</title>
        <authorList>
            <person name="Derks M.F."/>
            <person name="Smit S."/>
            <person name="Salis L."/>
            <person name="Schijlen E."/>
            <person name="Bossers A."/>
            <person name="Mateman C."/>
            <person name="Pijl A.S."/>
            <person name="de Ridder D."/>
            <person name="Groenen M.A."/>
            <person name="Visser M.E."/>
            <person name="Megens H.J."/>
        </authorList>
    </citation>
    <scope>NUCLEOTIDE SEQUENCE [LARGE SCALE GENOMIC DNA]</scope>
    <source>
        <strain evidence="7">WM2013NL</strain>
        <tissue evidence="7">Head and thorax</tissue>
    </source>
</reference>
<keyword evidence="3 5" id="KW-1133">Transmembrane helix</keyword>
<evidence type="ECO:0000313" key="7">
    <source>
        <dbReference type="EMBL" id="KOB64712.1"/>
    </source>
</evidence>
<evidence type="ECO:0000256" key="4">
    <source>
        <dbReference type="ARBA" id="ARBA00023136"/>
    </source>
</evidence>
<dbReference type="EMBL" id="JTDY01005886">
    <property type="protein sequence ID" value="KOB66513.1"/>
    <property type="molecule type" value="Genomic_DNA"/>
</dbReference>
<evidence type="ECO:0000259" key="6">
    <source>
        <dbReference type="Pfam" id="PF01061"/>
    </source>
</evidence>
<accession>A0A0L7KN73</accession>
<evidence type="ECO:0000256" key="2">
    <source>
        <dbReference type="ARBA" id="ARBA00022692"/>
    </source>
</evidence>
<evidence type="ECO:0000256" key="3">
    <source>
        <dbReference type="ARBA" id="ARBA00022989"/>
    </source>
</evidence>
<organism evidence="7 9">
    <name type="scientific">Operophtera brumata</name>
    <name type="common">Winter moth</name>
    <name type="synonym">Phalaena brumata</name>
    <dbReference type="NCBI Taxonomy" id="104452"/>
    <lineage>
        <taxon>Eukaryota</taxon>
        <taxon>Metazoa</taxon>
        <taxon>Ecdysozoa</taxon>
        <taxon>Arthropoda</taxon>
        <taxon>Hexapoda</taxon>
        <taxon>Insecta</taxon>
        <taxon>Pterygota</taxon>
        <taxon>Neoptera</taxon>
        <taxon>Endopterygota</taxon>
        <taxon>Lepidoptera</taxon>
        <taxon>Glossata</taxon>
        <taxon>Ditrysia</taxon>
        <taxon>Geometroidea</taxon>
        <taxon>Geometridae</taxon>
        <taxon>Larentiinae</taxon>
        <taxon>Operophtera</taxon>
    </lineage>
</organism>
<sequence>MLMFSEFFIPYHEMPSYLRPFASISYFRYAFDAMLQAVYGFNRPVMKCHVDFCMFRDPKKYLEYLGLSLDFQKDVIVLSVWIAVLQFLLIFVLYFRVFRACR</sequence>
<evidence type="ECO:0000313" key="8">
    <source>
        <dbReference type="EMBL" id="KOB66513.1"/>
    </source>
</evidence>
<dbReference type="Pfam" id="PF01061">
    <property type="entry name" value="ABC2_membrane"/>
    <property type="match status" value="1"/>
</dbReference>
<feature type="domain" description="ABC-2 type transporter transmembrane" evidence="6">
    <location>
        <begin position="1"/>
        <end position="38"/>
    </location>
</feature>
<keyword evidence="4 5" id="KW-0472">Membrane</keyword>
<proteinExistence type="predicted"/>
<dbReference type="GO" id="GO:0016020">
    <property type="term" value="C:membrane"/>
    <property type="evidence" value="ECO:0007669"/>
    <property type="project" value="UniProtKB-SubCell"/>
</dbReference>
<evidence type="ECO:0000256" key="1">
    <source>
        <dbReference type="ARBA" id="ARBA00004141"/>
    </source>
</evidence>
<keyword evidence="2 5" id="KW-0812">Transmembrane</keyword>
<dbReference type="Proteomes" id="UP000037510">
    <property type="component" value="Unassembled WGS sequence"/>
</dbReference>
<protein>
    <submittedName>
        <fullName evidence="7">Abc transporter</fullName>
    </submittedName>
</protein>
<dbReference type="GO" id="GO:0140359">
    <property type="term" value="F:ABC-type transporter activity"/>
    <property type="evidence" value="ECO:0007669"/>
    <property type="project" value="InterPro"/>
</dbReference>
<gene>
    <name evidence="8" type="ORF">OBRU01_21007</name>
    <name evidence="7" type="ORF">OBRU01_22886</name>
</gene>
<name>A0A0L7KN73_OPEBR</name>
<comment type="subcellular location">
    <subcellularLocation>
        <location evidence="1">Membrane</location>
        <topology evidence="1">Multi-pass membrane protein</topology>
    </subcellularLocation>
</comment>